<evidence type="ECO:0000256" key="7">
    <source>
        <dbReference type="ARBA" id="ARBA00022989"/>
    </source>
</evidence>
<evidence type="ECO:0000256" key="2">
    <source>
        <dbReference type="ARBA" id="ARBA00008661"/>
    </source>
</evidence>
<evidence type="ECO:0000256" key="5">
    <source>
        <dbReference type="ARBA" id="ARBA00022692"/>
    </source>
</evidence>
<dbReference type="FunFam" id="3.90.550.50:FF:000001">
    <property type="entry name" value="Hexosyltransferase"/>
    <property type="match status" value="1"/>
</dbReference>
<comment type="similarity">
    <text evidence="2 11">Belongs to the glycosyltransferase 31 family.</text>
</comment>
<dbReference type="Pfam" id="PF01762">
    <property type="entry name" value="Galactosyl_T"/>
    <property type="match status" value="1"/>
</dbReference>
<evidence type="ECO:0000256" key="6">
    <source>
        <dbReference type="ARBA" id="ARBA00022968"/>
    </source>
</evidence>
<dbReference type="AlphaFoldDB" id="A0AA88L965"/>
<evidence type="ECO:0000256" key="9">
    <source>
        <dbReference type="ARBA" id="ARBA00023136"/>
    </source>
</evidence>
<evidence type="ECO:0000256" key="1">
    <source>
        <dbReference type="ARBA" id="ARBA00004323"/>
    </source>
</evidence>
<sequence length="395" mass="44507">MDMLKAVESKNFAHFESEALLEDGDLEIDSRGREVPRQRNVFKRLCRVCTGAIVVLVIIGYIPLLHYVALKQETVQFSWNVNQSRNVSSYIMPQKNTAIIPNGNLCKTALPYILVIVPSAVSEIDARLAIRDTWGSAFKNSSYNGHNLVLAFIVGRPLNSSLESRIIAENNAFNDIIQEDFIDTYENLTLKSVMLLKWADTYCKGAEFVLKIDDDVYLDLDNLLNLLNMYGKKRLIGGSLFCNAAPIRSQSSKWYCPKHIFPGSVYPPYVSGTTYVMSGDIIHSLYETALSTPLVHLEDVFLTGIVAQKLNIFPVHFSLINHGKVELRACEYKKHVTVHDVQPSEMRFIWSESRLPAVSCATPDFKKMKVTGCNKGVSKLTKLKAIKKHRSAIRK</sequence>
<dbReference type="PANTHER" id="PTHR11214">
    <property type="entry name" value="BETA-1,3-N-ACETYLGLUCOSAMINYLTRANSFERASE"/>
    <property type="match status" value="1"/>
</dbReference>
<keyword evidence="10" id="KW-0325">Glycoprotein</keyword>
<keyword evidence="6 11" id="KW-0735">Signal-anchor</keyword>
<keyword evidence="4" id="KW-0808">Transferase</keyword>
<comment type="caution">
    <text evidence="12">The sequence shown here is derived from an EMBL/GenBank/DDBJ whole genome shotgun (WGS) entry which is preliminary data.</text>
</comment>
<keyword evidence="3 11" id="KW-0328">Glycosyltransferase</keyword>
<dbReference type="GO" id="GO:0016758">
    <property type="term" value="F:hexosyltransferase activity"/>
    <property type="evidence" value="ECO:0007669"/>
    <property type="project" value="InterPro"/>
</dbReference>
<dbReference type="EC" id="2.4.1.-" evidence="11"/>
<dbReference type="PANTHER" id="PTHR11214:SF314">
    <property type="entry name" value="HEXOSYLTRANSFERASE"/>
    <property type="match status" value="1"/>
</dbReference>
<evidence type="ECO:0000256" key="11">
    <source>
        <dbReference type="RuleBase" id="RU363063"/>
    </source>
</evidence>
<feature type="transmembrane region" description="Helical" evidence="11">
    <location>
        <begin position="45"/>
        <end position="68"/>
    </location>
</feature>
<dbReference type="EMBL" id="JAVRJZ010000006">
    <property type="protein sequence ID" value="KAK2721707.1"/>
    <property type="molecule type" value="Genomic_DNA"/>
</dbReference>
<evidence type="ECO:0000256" key="4">
    <source>
        <dbReference type="ARBA" id="ARBA00022679"/>
    </source>
</evidence>
<protein>
    <recommendedName>
        <fullName evidence="11">Hexosyltransferase</fullName>
        <ecNumber evidence="11">2.4.1.-</ecNumber>
    </recommendedName>
</protein>
<dbReference type="Gene3D" id="3.90.550.50">
    <property type="match status" value="1"/>
</dbReference>
<reference evidence="12" key="1">
    <citation type="submission" date="2023-07" db="EMBL/GenBank/DDBJ databases">
        <title>Chromosome-level genome assembly of Artemia franciscana.</title>
        <authorList>
            <person name="Jo E."/>
        </authorList>
    </citation>
    <scope>NUCLEOTIDE SEQUENCE</scope>
    <source>
        <tissue evidence="12">Whole body</tissue>
    </source>
</reference>
<organism evidence="12 13">
    <name type="scientific">Artemia franciscana</name>
    <name type="common">Brine shrimp</name>
    <name type="synonym">Artemia sanfranciscana</name>
    <dbReference type="NCBI Taxonomy" id="6661"/>
    <lineage>
        <taxon>Eukaryota</taxon>
        <taxon>Metazoa</taxon>
        <taxon>Ecdysozoa</taxon>
        <taxon>Arthropoda</taxon>
        <taxon>Crustacea</taxon>
        <taxon>Branchiopoda</taxon>
        <taxon>Anostraca</taxon>
        <taxon>Artemiidae</taxon>
        <taxon>Artemia</taxon>
    </lineage>
</organism>
<comment type="subcellular location">
    <subcellularLocation>
        <location evidence="1 11">Golgi apparatus membrane</location>
        <topology evidence="1 11">Single-pass type II membrane protein</topology>
    </subcellularLocation>
</comment>
<evidence type="ECO:0000256" key="8">
    <source>
        <dbReference type="ARBA" id="ARBA00023034"/>
    </source>
</evidence>
<proteinExistence type="inferred from homology"/>
<keyword evidence="9 11" id="KW-0472">Membrane</keyword>
<dbReference type="Proteomes" id="UP001187531">
    <property type="component" value="Unassembled WGS sequence"/>
</dbReference>
<keyword evidence="8 11" id="KW-0333">Golgi apparatus</keyword>
<keyword evidence="7 11" id="KW-1133">Transmembrane helix</keyword>
<dbReference type="GO" id="GO:0006493">
    <property type="term" value="P:protein O-linked glycosylation"/>
    <property type="evidence" value="ECO:0007669"/>
    <property type="project" value="TreeGrafter"/>
</dbReference>
<dbReference type="GO" id="GO:0000139">
    <property type="term" value="C:Golgi membrane"/>
    <property type="evidence" value="ECO:0007669"/>
    <property type="project" value="UniProtKB-SubCell"/>
</dbReference>
<evidence type="ECO:0000313" key="12">
    <source>
        <dbReference type="EMBL" id="KAK2721707.1"/>
    </source>
</evidence>
<gene>
    <name evidence="12" type="ORF">QYM36_003875</name>
</gene>
<dbReference type="InterPro" id="IPR002659">
    <property type="entry name" value="Glyco_trans_31"/>
</dbReference>
<keyword evidence="13" id="KW-1185">Reference proteome</keyword>
<accession>A0AA88L965</accession>
<name>A0AA88L965_ARTSF</name>
<evidence type="ECO:0000313" key="13">
    <source>
        <dbReference type="Proteomes" id="UP001187531"/>
    </source>
</evidence>
<evidence type="ECO:0000256" key="3">
    <source>
        <dbReference type="ARBA" id="ARBA00022676"/>
    </source>
</evidence>
<keyword evidence="5 11" id="KW-0812">Transmembrane</keyword>
<evidence type="ECO:0000256" key="10">
    <source>
        <dbReference type="ARBA" id="ARBA00023180"/>
    </source>
</evidence>